<dbReference type="OrthoDB" id="153092at2"/>
<dbReference type="EMBL" id="DF968181">
    <property type="protein sequence ID" value="GAP40079.1"/>
    <property type="molecule type" value="Genomic_DNA"/>
</dbReference>
<name>A0A0S7BUV2_9CHLR</name>
<organism evidence="1">
    <name type="scientific">Flexilinea flocculi</name>
    <dbReference type="NCBI Taxonomy" id="1678840"/>
    <lineage>
        <taxon>Bacteria</taxon>
        <taxon>Bacillati</taxon>
        <taxon>Chloroflexota</taxon>
        <taxon>Anaerolineae</taxon>
        <taxon>Anaerolineales</taxon>
        <taxon>Anaerolineaceae</taxon>
        <taxon>Flexilinea</taxon>
    </lineage>
</organism>
<protein>
    <submittedName>
        <fullName evidence="1">Uncharacterized protein</fullName>
    </submittedName>
</protein>
<dbReference type="SUPFAM" id="SSF50978">
    <property type="entry name" value="WD40 repeat-like"/>
    <property type="match status" value="1"/>
</dbReference>
<dbReference type="InterPro" id="IPR001680">
    <property type="entry name" value="WD40_rpt"/>
</dbReference>
<dbReference type="STRING" id="1678840.ATC1_1344"/>
<dbReference type="RefSeq" id="WP_062279078.1">
    <property type="nucleotide sequence ID" value="NZ_DF968181.1"/>
</dbReference>
<keyword evidence="2" id="KW-1185">Reference proteome</keyword>
<dbReference type="Gene3D" id="2.130.10.10">
    <property type="entry name" value="YVTN repeat-like/Quinoprotein amine dehydrogenase"/>
    <property type="match status" value="2"/>
</dbReference>
<dbReference type="InterPro" id="IPR036322">
    <property type="entry name" value="WD40_repeat_dom_sf"/>
</dbReference>
<dbReference type="GO" id="GO:0000398">
    <property type="term" value="P:mRNA splicing, via spliceosome"/>
    <property type="evidence" value="ECO:0007669"/>
    <property type="project" value="InterPro"/>
</dbReference>
<dbReference type="Proteomes" id="UP000053370">
    <property type="component" value="Unassembled WGS sequence"/>
</dbReference>
<proteinExistence type="predicted"/>
<evidence type="ECO:0000313" key="1">
    <source>
        <dbReference type="EMBL" id="GAP40079.1"/>
    </source>
</evidence>
<reference evidence="1" key="1">
    <citation type="journal article" date="2015" name="Genome Announc.">
        <title>Draft Genome Sequence of Anaerolineae Strain TC1, a Novel Isolate from a Methanogenic Wastewater Treatment System.</title>
        <authorList>
            <person name="Matsuura N."/>
            <person name="Tourlousse D.M."/>
            <person name="Sun L."/>
            <person name="Toyonaga M."/>
            <person name="Kuroda K."/>
            <person name="Ohashi A."/>
            <person name="Cruz R."/>
            <person name="Yamaguchi T."/>
            <person name="Sekiguchi Y."/>
        </authorList>
    </citation>
    <scope>NUCLEOTIDE SEQUENCE [LARGE SCALE GENOMIC DNA]</scope>
    <source>
        <strain evidence="1">TC1</strain>
    </source>
</reference>
<dbReference type="SMART" id="SM00320">
    <property type="entry name" value="WD40"/>
    <property type="match status" value="4"/>
</dbReference>
<evidence type="ECO:0000313" key="2">
    <source>
        <dbReference type="Proteomes" id="UP000053370"/>
    </source>
</evidence>
<dbReference type="AlphaFoldDB" id="A0A0S7BUV2"/>
<sequence>MTQNPDLKLLLALLTTPVIPQNIPLDLLYQTASIGAIAMLSEAVEKSPQENKQEIIQTLRTAVKSAVSEELQKRAFAVLIFFGKKNDADAIQAVFDLAIQDRNELALEAMRQYDFQLPVSEQNSAKYWILNNREGLKKIDPELRFLTKYFLQSSIGIQNRLLHTEKAIQPNWMIIAAYFQSISSGQPDTQRITKNYGSFSDQEKLLFVETMSESFIAQRSIIADFFLQYGDPISYQACMKYQLRPQDPDQHAVFFFLTEQWDLYNQSDFEYRKIRKTFIAADDVFKRRLILISRKTGHVAWLRDLDASVQFQTERKTLSLSQWFELIQSLQDSGKMQKLWELLPIVPFCFTPMLYQILESASFFPQNSEEINFFTRIGNMMNTLPQTIPVPLVHRYFSQKKNPIQLCISPDSEHLAASFLNDEIQIWNIRDRRIPPISLNSCSSFRAMSFSMDGSHLLTATRDNRIQIFQIPSGRMIKSIPSQKMPLIGLFVDRDNKRFYTVDQAGFGAIWGFPHGTLIREFNCQTSDLLRVSFDSENSRIIILSQNGKLTCFDPNKSQTVSSFMTAPDNFILGQNHQRGLVTCGSSSNRISCWNLMSQKAIIEDTSPEIDDRILSILDILPGEICALGTQSGTCSVFNLCSGSKMAEIYNQENVGAITAMQISSDCSTFFLARMNSEITEWDLTLFHWFTKTYSILEIPSAKELDDFLNRSSLPAVKNSVLLMKAIADWRRRFDIEIEFSE</sequence>
<dbReference type="InterPro" id="IPR045184">
    <property type="entry name" value="SMU1"/>
</dbReference>
<dbReference type="PANTHER" id="PTHR22848">
    <property type="entry name" value="WD40 REPEAT PROTEIN"/>
    <property type="match status" value="1"/>
</dbReference>
<dbReference type="InterPro" id="IPR015943">
    <property type="entry name" value="WD40/YVTN_repeat-like_dom_sf"/>
</dbReference>
<gene>
    <name evidence="1" type="ORF">ATC1_1344</name>
</gene>
<accession>A0A0S7BUV2</accession>